<evidence type="ECO:0000259" key="1">
    <source>
        <dbReference type="Pfam" id="PF14206"/>
    </source>
</evidence>
<dbReference type="EMBL" id="CP159837">
    <property type="protein sequence ID" value="XCM34933.1"/>
    <property type="molecule type" value="Genomic_DNA"/>
</dbReference>
<feature type="domain" description="Cysteine-rich CPCC" evidence="1">
    <location>
        <begin position="6"/>
        <end position="81"/>
    </location>
</feature>
<dbReference type="RefSeq" id="WP_072160875.1">
    <property type="nucleotide sequence ID" value="NZ_CP159837.1"/>
</dbReference>
<sequence length="226" mass="26694">MDQTLYPCPCCGYHTLTAPPPETYSICPICCWEDDGDIQRLFGDRISQSNQVSLRQAQRNFMEFGACEPEWLDWVRSPTPEDFRDPNWQPLDIIIEQRRIALISKITLAFQNTELKGGITIHQARALDDYEDPEQARQIDAHLPWQEIPDKWLENFSDVFAFMDGKGFRYYIPAYMIWCLKYQQFESNSYWSTIDYLKKPHHDHFDFFSDEQITAIAEFIELIDIT</sequence>
<proteinExistence type="predicted"/>
<evidence type="ECO:0000313" key="2">
    <source>
        <dbReference type="EMBL" id="XCM34933.1"/>
    </source>
</evidence>
<dbReference type="Pfam" id="PF20461">
    <property type="entry name" value="DUF6714"/>
    <property type="match status" value="1"/>
</dbReference>
<dbReference type="Pfam" id="PF14206">
    <property type="entry name" value="Cys_rich_CPCC"/>
    <property type="match status" value="1"/>
</dbReference>
<dbReference type="InterPro" id="IPR046560">
    <property type="entry name" value="DUF6714"/>
</dbReference>
<accession>A0AAU8J8M9</accession>
<dbReference type="InterPro" id="IPR025983">
    <property type="entry name" value="Cys_rich_CPCC"/>
</dbReference>
<gene>
    <name evidence="2" type="ORF">ABWT76_003577</name>
</gene>
<organism evidence="2">
    <name type="scientific">Planktothricoides raciborskii GIHE-MW2</name>
    <dbReference type="NCBI Taxonomy" id="2792601"/>
    <lineage>
        <taxon>Bacteria</taxon>
        <taxon>Bacillati</taxon>
        <taxon>Cyanobacteriota</taxon>
        <taxon>Cyanophyceae</taxon>
        <taxon>Oscillatoriophycideae</taxon>
        <taxon>Oscillatoriales</taxon>
        <taxon>Oscillatoriaceae</taxon>
        <taxon>Planktothricoides</taxon>
    </lineage>
</organism>
<dbReference type="AlphaFoldDB" id="A0AAU8J8M9"/>
<protein>
    <submittedName>
        <fullName evidence="2">DUF6714 family protein</fullName>
    </submittedName>
</protein>
<reference evidence="2" key="1">
    <citation type="submission" date="2024-07" db="EMBL/GenBank/DDBJ databases">
        <authorList>
            <person name="Kim Y.J."/>
            <person name="Jeong J.Y."/>
        </authorList>
    </citation>
    <scope>NUCLEOTIDE SEQUENCE</scope>
    <source>
        <strain evidence="2">GIHE-MW2</strain>
    </source>
</reference>
<name>A0AAU8J8M9_9CYAN</name>